<dbReference type="InterPro" id="IPR036397">
    <property type="entry name" value="RNaseH_sf"/>
</dbReference>
<dbReference type="SUPFAM" id="SSF53098">
    <property type="entry name" value="Ribonuclease H-like"/>
    <property type="match status" value="1"/>
</dbReference>
<reference evidence="1" key="1">
    <citation type="submission" date="2020-04" db="EMBL/GenBank/DDBJ databases">
        <authorList>
            <person name="Chiriac C."/>
            <person name="Salcher M."/>
            <person name="Ghai R."/>
            <person name="Kavagutti S V."/>
        </authorList>
    </citation>
    <scope>NUCLEOTIDE SEQUENCE</scope>
</reference>
<proteinExistence type="predicted"/>
<protein>
    <recommendedName>
        <fullName evidence="2">3'-5' exonuclease domain-containing protein</fullName>
    </recommendedName>
</protein>
<organism evidence="1">
    <name type="scientific">uncultured Caudovirales phage</name>
    <dbReference type="NCBI Taxonomy" id="2100421"/>
    <lineage>
        <taxon>Viruses</taxon>
        <taxon>Duplodnaviria</taxon>
        <taxon>Heunggongvirae</taxon>
        <taxon>Uroviricota</taxon>
        <taxon>Caudoviricetes</taxon>
        <taxon>Peduoviridae</taxon>
        <taxon>Maltschvirus</taxon>
        <taxon>Maltschvirus maltsch</taxon>
    </lineage>
</organism>
<name>A0A6J5MMC2_9CAUD</name>
<evidence type="ECO:0000313" key="1">
    <source>
        <dbReference type="EMBL" id="CAB4147974.1"/>
    </source>
</evidence>
<gene>
    <name evidence="1" type="ORF">UFOVP510_65</name>
</gene>
<evidence type="ECO:0008006" key="2">
    <source>
        <dbReference type="Google" id="ProtNLM"/>
    </source>
</evidence>
<dbReference type="InterPro" id="IPR012337">
    <property type="entry name" value="RNaseH-like_sf"/>
</dbReference>
<dbReference type="GO" id="GO:0003676">
    <property type="term" value="F:nucleic acid binding"/>
    <property type="evidence" value="ECO:0007669"/>
    <property type="project" value="InterPro"/>
</dbReference>
<feature type="non-terminal residue" evidence="1">
    <location>
        <position position="168"/>
    </location>
</feature>
<dbReference type="Gene3D" id="3.30.420.10">
    <property type="entry name" value="Ribonuclease H-like superfamily/Ribonuclease H"/>
    <property type="match status" value="1"/>
</dbReference>
<accession>A0A6J5MMC2</accession>
<dbReference type="EMBL" id="LR796493">
    <property type="protein sequence ID" value="CAB4147974.1"/>
    <property type="molecule type" value="Genomic_DNA"/>
</dbReference>
<sequence>MMSLSNLEVIAYLPPMNYIVFDIETAPLPEEQIASMIPPFDEAEVKVGNIKDPALIAEKIAKAKEKHISDFIDKAALSAVSGRICAIGYKFDRGHEIHASAEPEGEAGILTHFWKVYVDCVTGHGQTQMIGHNIFDFDLPFIIHRSWALGIAIPPGVFSIRGRYPNWS</sequence>